<dbReference type="GO" id="GO:0005737">
    <property type="term" value="C:cytoplasm"/>
    <property type="evidence" value="ECO:0007669"/>
    <property type="project" value="TreeGrafter"/>
</dbReference>
<keyword evidence="3 5" id="KW-0663">Pyridoxal phosphate</keyword>
<dbReference type="InterPro" id="IPR015421">
    <property type="entry name" value="PyrdxlP-dep_Trfase_major"/>
</dbReference>
<evidence type="ECO:0000256" key="5">
    <source>
        <dbReference type="PIRSR" id="PIRSR602129-50"/>
    </source>
</evidence>
<name>A0A914Z3F3_9BILA</name>
<reference evidence="9" key="1">
    <citation type="submission" date="2022-11" db="UniProtKB">
        <authorList>
            <consortium name="WormBaseParasite"/>
        </authorList>
    </citation>
    <scope>IDENTIFICATION</scope>
</reference>
<evidence type="ECO:0000256" key="2">
    <source>
        <dbReference type="ARBA" id="ARBA00022793"/>
    </source>
</evidence>
<evidence type="ECO:0000256" key="6">
    <source>
        <dbReference type="RuleBase" id="RU000382"/>
    </source>
</evidence>
<organism evidence="8 9">
    <name type="scientific">Panagrolaimus superbus</name>
    <dbReference type="NCBI Taxonomy" id="310955"/>
    <lineage>
        <taxon>Eukaryota</taxon>
        <taxon>Metazoa</taxon>
        <taxon>Ecdysozoa</taxon>
        <taxon>Nematoda</taxon>
        <taxon>Chromadorea</taxon>
        <taxon>Rhabditida</taxon>
        <taxon>Tylenchina</taxon>
        <taxon>Panagrolaimomorpha</taxon>
        <taxon>Panagrolaimoidea</taxon>
        <taxon>Panagrolaimidae</taxon>
        <taxon>Panagrolaimus</taxon>
    </lineage>
</organism>
<dbReference type="Gene3D" id="1.20.1340.10">
    <property type="entry name" value="dopa decarboxylase, N-terminal domain"/>
    <property type="match status" value="1"/>
</dbReference>
<dbReference type="Proteomes" id="UP000887577">
    <property type="component" value="Unplaced"/>
</dbReference>
<dbReference type="GO" id="GO:0006520">
    <property type="term" value="P:amino acid metabolic process"/>
    <property type="evidence" value="ECO:0007669"/>
    <property type="project" value="InterPro"/>
</dbReference>
<evidence type="ECO:0000256" key="3">
    <source>
        <dbReference type="ARBA" id="ARBA00022898"/>
    </source>
</evidence>
<dbReference type="SUPFAM" id="SSF53383">
    <property type="entry name" value="PLP-dependent transferases"/>
    <property type="match status" value="1"/>
</dbReference>
<proteinExistence type="inferred from homology"/>
<evidence type="ECO:0000313" key="8">
    <source>
        <dbReference type="Proteomes" id="UP000887577"/>
    </source>
</evidence>
<dbReference type="PANTHER" id="PTHR11999:SF70">
    <property type="entry name" value="MIP05841P"/>
    <property type="match status" value="1"/>
</dbReference>
<dbReference type="InterPro" id="IPR015424">
    <property type="entry name" value="PyrdxlP-dep_Trfase"/>
</dbReference>
<evidence type="ECO:0000256" key="7">
    <source>
        <dbReference type="SAM" id="Phobius"/>
    </source>
</evidence>
<evidence type="ECO:0000313" key="9">
    <source>
        <dbReference type="WBParaSite" id="PSU_v2.g6888.t1"/>
    </source>
</evidence>
<dbReference type="Pfam" id="PF00282">
    <property type="entry name" value="Pyridoxal_deC"/>
    <property type="match status" value="1"/>
</dbReference>
<keyword evidence="7" id="KW-0812">Transmembrane</keyword>
<dbReference type="InterPro" id="IPR002129">
    <property type="entry name" value="PyrdxlP-dep_de-COase"/>
</dbReference>
<sequence>MTTTITLPRKNFVSGIFVASLFFVAAGHYFSVINIHALLEHLPGWFFVLFGIGLTLFVQKKLLFQPTLSESAVAIRDLELLRNDPTRFSKFKKYSGEKNVPFTADEFRRWMKLVTEFTIDYYEHPETYDVTTLAKPGFIYKKMPTEAPFEPESFDNVMRDMYQIIMPGLTHWQHPRFHAYFAGGQSYPDIVAETLTSAIATVNFCWDSAPAFTELEIVMVNWVGKVFGLPNEFLFNGDSETSMGGGSMQNAASDAILLAFLAARHKRITEVCGDIDIHCRDKEHTVLNKLVAYSSTEAHSCVEKAALIALVHMRPVKADEKFQMRGKDLERQVQKDLEKGNVPFFVLVTLGTTGTGAYDQLKEIIPVAKKYNLWVHIDGSYGGNAWCCEEFRYQMEGIKDVDSININLHKIFLHTSSATFFCVLSKKP</sequence>
<feature type="modified residue" description="N6-(pyridoxal phosphate)lysine" evidence="5">
    <location>
        <position position="410"/>
    </location>
</feature>
<keyword evidence="4 6" id="KW-0456">Lyase</keyword>
<dbReference type="PANTHER" id="PTHR11999">
    <property type="entry name" value="GROUP II PYRIDOXAL-5-PHOSPHATE DECARBOXYLASE"/>
    <property type="match status" value="1"/>
</dbReference>
<evidence type="ECO:0000256" key="1">
    <source>
        <dbReference type="ARBA" id="ARBA00001933"/>
    </source>
</evidence>
<keyword evidence="8" id="KW-1185">Reference proteome</keyword>
<evidence type="ECO:0000256" key="4">
    <source>
        <dbReference type="ARBA" id="ARBA00023239"/>
    </source>
</evidence>
<comment type="cofactor">
    <cofactor evidence="1 5 6">
        <name>pyridoxal 5'-phosphate</name>
        <dbReference type="ChEBI" id="CHEBI:597326"/>
    </cofactor>
</comment>
<keyword evidence="7" id="KW-0472">Membrane</keyword>
<dbReference type="Gene3D" id="3.40.640.10">
    <property type="entry name" value="Type I PLP-dependent aspartate aminotransferase-like (Major domain)"/>
    <property type="match status" value="1"/>
</dbReference>
<feature type="transmembrane region" description="Helical" evidence="7">
    <location>
        <begin position="12"/>
        <end position="30"/>
    </location>
</feature>
<keyword evidence="7" id="KW-1133">Transmembrane helix</keyword>
<dbReference type="AlphaFoldDB" id="A0A914Z3F3"/>
<dbReference type="WBParaSite" id="PSU_v2.g6888.t1">
    <property type="protein sequence ID" value="PSU_v2.g6888.t1"/>
    <property type="gene ID" value="PSU_v2.g6888"/>
</dbReference>
<accession>A0A914Z3F3</accession>
<dbReference type="GO" id="GO:0016831">
    <property type="term" value="F:carboxy-lyase activity"/>
    <property type="evidence" value="ECO:0007669"/>
    <property type="project" value="UniProtKB-KW"/>
</dbReference>
<feature type="transmembrane region" description="Helical" evidence="7">
    <location>
        <begin position="42"/>
        <end position="58"/>
    </location>
</feature>
<dbReference type="InterPro" id="IPR010977">
    <property type="entry name" value="Aromatic_deC"/>
</dbReference>
<dbReference type="PRINTS" id="PR00800">
    <property type="entry name" value="YHDCRBOXLASE"/>
</dbReference>
<dbReference type="GO" id="GO:0019752">
    <property type="term" value="P:carboxylic acid metabolic process"/>
    <property type="evidence" value="ECO:0007669"/>
    <property type="project" value="InterPro"/>
</dbReference>
<keyword evidence="2" id="KW-0210">Decarboxylase</keyword>
<comment type="similarity">
    <text evidence="6">Belongs to the group II decarboxylase family.</text>
</comment>
<dbReference type="GO" id="GO:0030170">
    <property type="term" value="F:pyridoxal phosphate binding"/>
    <property type="evidence" value="ECO:0007669"/>
    <property type="project" value="InterPro"/>
</dbReference>
<protein>
    <submittedName>
        <fullName evidence="9">Uncharacterized protein</fullName>
    </submittedName>
</protein>